<reference evidence="7 8" key="1">
    <citation type="submission" date="2019-04" db="EMBL/GenBank/DDBJ databases">
        <title>Azoarcus rhizosphaerae sp. nov. isolated from rhizosphere of Ficus religiosa.</title>
        <authorList>
            <person name="Lin S.-Y."/>
            <person name="Hameed A."/>
            <person name="Hsu Y.-H."/>
            <person name="Young C.-C."/>
        </authorList>
    </citation>
    <scope>NUCLEOTIDE SEQUENCE [LARGE SCALE GENOMIC DNA]</scope>
    <source>
        <strain evidence="7 8">CC-YHH848</strain>
    </source>
</reference>
<evidence type="ECO:0000256" key="2">
    <source>
        <dbReference type="ARBA" id="ARBA00023239"/>
    </source>
</evidence>
<dbReference type="Pfam" id="PF02441">
    <property type="entry name" value="Flavoprotein"/>
    <property type="match status" value="1"/>
</dbReference>
<dbReference type="UniPathway" id="UPA00241">
    <property type="reaction ID" value="UER00353"/>
</dbReference>
<comment type="cofactor">
    <cofactor evidence="3">
        <name>FMN</name>
        <dbReference type="ChEBI" id="CHEBI:58210"/>
    </cofactor>
    <text evidence="3">Binds 1 FMN per subunit.</text>
</comment>
<keyword evidence="3 4" id="KW-0288">FMN</keyword>
<evidence type="ECO:0000256" key="3">
    <source>
        <dbReference type="HAMAP-Rule" id="MF_02225"/>
    </source>
</evidence>
<comment type="function">
    <text evidence="4">Catalyzes two steps in the biosynthesis of coenzyme A. In the first step cysteine is conjugated to 4'-phosphopantothenate to form 4-phosphopantothenoylcysteine, in the latter compound is decarboxylated to form 4'-phosphopantotheine.</text>
</comment>
<dbReference type="GO" id="GO:0071513">
    <property type="term" value="C:phosphopantothenoylcysteine decarboxylase complex"/>
    <property type="evidence" value="ECO:0007669"/>
    <property type="project" value="TreeGrafter"/>
</dbReference>
<comment type="cofactor">
    <cofactor evidence="3">
        <name>Mg(2+)</name>
        <dbReference type="ChEBI" id="CHEBI:18420"/>
    </cofactor>
</comment>
<dbReference type="SUPFAM" id="SSF52507">
    <property type="entry name" value="Homo-oligomeric flavin-containing Cys decarboxylases, HFCD"/>
    <property type="match status" value="1"/>
</dbReference>
<keyword evidence="3 4" id="KW-0285">Flavoprotein</keyword>
<feature type="domain" description="DNA/pantothenate metabolism flavoprotein C-terminal" evidence="6">
    <location>
        <begin position="186"/>
        <end position="391"/>
    </location>
</feature>
<comment type="function">
    <text evidence="3">Catalyzes two sequential steps in the biosynthesis of coenzyme A. In the first step cysteine is conjugated to 4'-phosphopantothenate to form 4-phosphopantothenoylcysteine. In the second step the latter compound is decarboxylated to form 4'-phosphopantotheine.</text>
</comment>
<evidence type="ECO:0000256" key="1">
    <source>
        <dbReference type="ARBA" id="ARBA00022793"/>
    </source>
</evidence>
<feature type="binding site" evidence="3">
    <location>
        <position position="279"/>
    </location>
    <ligand>
        <name>CTP</name>
        <dbReference type="ChEBI" id="CHEBI:37563"/>
    </ligand>
</feature>
<comment type="pathway">
    <text evidence="3 4">Cofactor biosynthesis; coenzyme A biosynthesis; CoA from (R)-pantothenate: step 2/5.</text>
</comment>
<dbReference type="GO" id="GO:0015941">
    <property type="term" value="P:pantothenate catabolic process"/>
    <property type="evidence" value="ECO:0007669"/>
    <property type="project" value="InterPro"/>
</dbReference>
<dbReference type="InterPro" id="IPR005252">
    <property type="entry name" value="CoaBC"/>
</dbReference>
<keyword evidence="1 3" id="KW-0210">Decarboxylase</keyword>
<comment type="similarity">
    <text evidence="3 4">In the C-terminal section; belongs to the PPC synthetase family.</text>
</comment>
<feature type="binding site" evidence="3">
    <location>
        <position position="337"/>
    </location>
    <ligand>
        <name>CTP</name>
        <dbReference type="ChEBI" id="CHEBI:37563"/>
    </ligand>
</feature>
<evidence type="ECO:0000256" key="4">
    <source>
        <dbReference type="RuleBase" id="RU364078"/>
    </source>
</evidence>
<feature type="binding site" evidence="3">
    <location>
        <position position="341"/>
    </location>
    <ligand>
        <name>CTP</name>
        <dbReference type="ChEBI" id="CHEBI:37563"/>
    </ligand>
</feature>
<dbReference type="PANTHER" id="PTHR14359:SF6">
    <property type="entry name" value="PHOSPHOPANTOTHENOYLCYSTEINE DECARBOXYLASE"/>
    <property type="match status" value="1"/>
</dbReference>
<keyword evidence="3" id="KW-0479">Metal-binding</keyword>
<feature type="region of interest" description="Phosphopantothenate--cysteine ligase" evidence="3">
    <location>
        <begin position="191"/>
        <end position="401"/>
    </location>
</feature>
<organism evidence="7 8">
    <name type="scientific">Pseudothauera rhizosphaerae</name>
    <dbReference type="NCBI Taxonomy" id="2565932"/>
    <lineage>
        <taxon>Bacteria</taxon>
        <taxon>Pseudomonadati</taxon>
        <taxon>Pseudomonadota</taxon>
        <taxon>Betaproteobacteria</taxon>
        <taxon>Rhodocyclales</taxon>
        <taxon>Zoogloeaceae</taxon>
        <taxon>Pseudothauera</taxon>
    </lineage>
</organism>
<comment type="catalytic activity">
    <reaction evidence="3 4">
        <text>(R)-4'-phosphopantothenate + L-cysteine + CTP = N-[(R)-4-phosphopantothenoyl]-L-cysteine + CMP + diphosphate + H(+)</text>
        <dbReference type="Rhea" id="RHEA:19397"/>
        <dbReference type="ChEBI" id="CHEBI:10986"/>
        <dbReference type="ChEBI" id="CHEBI:15378"/>
        <dbReference type="ChEBI" id="CHEBI:33019"/>
        <dbReference type="ChEBI" id="CHEBI:35235"/>
        <dbReference type="ChEBI" id="CHEBI:37563"/>
        <dbReference type="ChEBI" id="CHEBI:59458"/>
        <dbReference type="ChEBI" id="CHEBI:60377"/>
        <dbReference type="EC" id="6.3.2.5"/>
    </reaction>
</comment>
<dbReference type="GO" id="GO:0004632">
    <property type="term" value="F:phosphopantothenate--cysteine ligase activity"/>
    <property type="evidence" value="ECO:0007669"/>
    <property type="project" value="UniProtKB-UniRule"/>
</dbReference>
<evidence type="ECO:0000313" key="8">
    <source>
        <dbReference type="Proteomes" id="UP000307956"/>
    </source>
</evidence>
<evidence type="ECO:0000259" key="5">
    <source>
        <dbReference type="Pfam" id="PF02441"/>
    </source>
</evidence>
<keyword evidence="8" id="KW-1185">Reference proteome</keyword>
<dbReference type="HAMAP" id="MF_02225">
    <property type="entry name" value="CoaBC"/>
    <property type="match status" value="1"/>
</dbReference>
<feature type="binding site" evidence="3">
    <location>
        <position position="289"/>
    </location>
    <ligand>
        <name>CTP</name>
        <dbReference type="ChEBI" id="CHEBI:37563"/>
    </ligand>
</feature>
<dbReference type="InterPro" id="IPR003382">
    <property type="entry name" value="Flavoprotein"/>
</dbReference>
<feature type="binding site" evidence="3">
    <location>
        <begin position="305"/>
        <end position="308"/>
    </location>
    <ligand>
        <name>CTP</name>
        <dbReference type="ChEBI" id="CHEBI:37563"/>
    </ligand>
</feature>
<name>A0A4S4AMA2_9RHOO</name>
<comment type="similarity">
    <text evidence="3 4">In the N-terminal section; belongs to the HFCD (homo-oligomeric flavin containing Cys decarboxylase) superfamily.</text>
</comment>
<feature type="binding site" evidence="3">
    <location>
        <position position="323"/>
    </location>
    <ligand>
        <name>CTP</name>
        <dbReference type="ChEBI" id="CHEBI:37563"/>
    </ligand>
</feature>
<dbReference type="GO" id="GO:0010181">
    <property type="term" value="F:FMN binding"/>
    <property type="evidence" value="ECO:0007669"/>
    <property type="project" value="UniProtKB-UniRule"/>
</dbReference>
<keyword evidence="2 3" id="KW-0456">Lyase</keyword>
<dbReference type="GO" id="GO:0046872">
    <property type="term" value="F:metal ion binding"/>
    <property type="evidence" value="ECO:0007669"/>
    <property type="project" value="UniProtKB-KW"/>
</dbReference>
<dbReference type="AlphaFoldDB" id="A0A4S4AMA2"/>
<feature type="active site" description="Proton donor" evidence="3">
    <location>
        <position position="159"/>
    </location>
</feature>
<keyword evidence="3 4" id="KW-0436">Ligase</keyword>
<dbReference type="GO" id="GO:0004633">
    <property type="term" value="F:phosphopantothenoylcysteine decarboxylase activity"/>
    <property type="evidence" value="ECO:0007669"/>
    <property type="project" value="UniProtKB-UniRule"/>
</dbReference>
<keyword evidence="3" id="KW-0460">Magnesium</keyword>
<evidence type="ECO:0000259" key="6">
    <source>
        <dbReference type="Pfam" id="PF04127"/>
    </source>
</evidence>
<keyword evidence="3" id="KW-0511">Multifunctional enzyme</keyword>
<dbReference type="Gene3D" id="3.40.50.10300">
    <property type="entry name" value="CoaB-like"/>
    <property type="match status" value="1"/>
</dbReference>
<dbReference type="SUPFAM" id="SSF102645">
    <property type="entry name" value="CoaB-like"/>
    <property type="match status" value="1"/>
</dbReference>
<comment type="pathway">
    <text evidence="3 4">Cofactor biosynthesis; coenzyme A biosynthesis; CoA from (R)-pantothenate: step 3/5.</text>
</comment>
<sequence length="401" mass="42256">MNELKGRKLVLGVTGGVAAYKAAELTRLLTKAGAEVHVVMTEAGTHFVTPVTFQALSGHTVWTDLWDGRMGNNMAHIDLTRGADGILIAPASADTIAKLVHGLADDLLSTLCLARDCPLMVAPAMNRQMWENPATRRNVAQLAADGVAVFGPAEGDQACGEIGPGRMLEPEELLESVIAFFQPKLLAGRKVVLTAGPTFEAIDPVRGITNSSSGKMGYALARACARAGAEVVLVSGPVALPAPVGVRRVAVQSALEMRDAVFANLSGASIFIGVAAVADYRPLKAAEHKVKKSGDTMQLTLTLNPDILAEVAALPEPPFCVGFAAESRELDTYAQGKRVAKRLPLLVGNLVQDGLGGDDNEVVLYDENGRYPLGRSSKAELAKRIVDHLAALLNGGAQREE</sequence>
<proteinExistence type="inferred from homology"/>
<dbReference type="Gene3D" id="3.40.50.1950">
    <property type="entry name" value="Flavin prenyltransferase-like"/>
    <property type="match status" value="1"/>
</dbReference>
<dbReference type="PANTHER" id="PTHR14359">
    <property type="entry name" value="HOMO-OLIGOMERIC FLAVIN CONTAINING CYS DECARBOXYLASE FAMILY"/>
    <property type="match status" value="1"/>
</dbReference>
<comment type="catalytic activity">
    <reaction evidence="3 4">
        <text>N-[(R)-4-phosphopantothenoyl]-L-cysteine + H(+) = (R)-4'-phosphopantetheine + CO2</text>
        <dbReference type="Rhea" id="RHEA:16793"/>
        <dbReference type="ChEBI" id="CHEBI:15378"/>
        <dbReference type="ChEBI" id="CHEBI:16526"/>
        <dbReference type="ChEBI" id="CHEBI:59458"/>
        <dbReference type="ChEBI" id="CHEBI:61723"/>
        <dbReference type="EC" id="4.1.1.36"/>
    </reaction>
</comment>
<dbReference type="EC" id="4.1.1.36" evidence="3"/>
<dbReference type="InterPro" id="IPR007085">
    <property type="entry name" value="DNA/pantothenate-metab_flavo_C"/>
</dbReference>
<gene>
    <name evidence="3 7" type="primary">coaBC</name>
    <name evidence="7" type="ORF">E6O51_12650</name>
</gene>
<protein>
    <recommendedName>
        <fullName evidence="3">Coenzyme A biosynthesis bifunctional protein CoaBC</fullName>
    </recommendedName>
    <alternativeName>
        <fullName evidence="3">DNA/pantothenate metabolism flavoprotein</fullName>
    </alternativeName>
    <alternativeName>
        <fullName evidence="3">Phosphopantothenoylcysteine synthetase/decarboxylase</fullName>
        <shortName evidence="3">PPCS-PPCDC</shortName>
    </alternativeName>
    <domain>
        <recommendedName>
            <fullName evidence="3">Phosphopantothenoylcysteine decarboxylase</fullName>
            <shortName evidence="3">PPC decarboxylase</shortName>
            <shortName evidence="3">PPC-DC</shortName>
            <ecNumber evidence="3">4.1.1.36</ecNumber>
        </recommendedName>
        <alternativeName>
            <fullName evidence="3">CoaC</fullName>
        </alternativeName>
    </domain>
    <domain>
        <recommendedName>
            <fullName evidence="3">Phosphopantothenate--cysteine ligase</fullName>
            <ecNumber evidence="3">6.3.2.5</ecNumber>
        </recommendedName>
        <alternativeName>
            <fullName evidence="3">CoaB</fullName>
        </alternativeName>
        <alternativeName>
            <fullName evidence="3">Phosphopantothenoylcysteine synthetase</fullName>
            <shortName evidence="3">PPC synthetase</shortName>
            <shortName evidence="3">PPC-S</shortName>
        </alternativeName>
    </domain>
</protein>
<accession>A0A4S4AMA2</accession>
<dbReference type="EMBL" id="SSOD01000009">
    <property type="protein sequence ID" value="THF60626.1"/>
    <property type="molecule type" value="Genomic_DNA"/>
</dbReference>
<comment type="caution">
    <text evidence="7">The sequence shown here is derived from an EMBL/GenBank/DDBJ whole genome shotgun (WGS) entry which is preliminary data.</text>
</comment>
<dbReference type="Pfam" id="PF04127">
    <property type="entry name" value="DFP"/>
    <property type="match status" value="1"/>
</dbReference>
<dbReference type="GO" id="GO:0015937">
    <property type="term" value="P:coenzyme A biosynthetic process"/>
    <property type="evidence" value="ECO:0007669"/>
    <property type="project" value="UniProtKB-UniRule"/>
</dbReference>
<feature type="domain" description="Flavoprotein" evidence="5">
    <location>
        <begin position="8"/>
        <end position="179"/>
    </location>
</feature>
<evidence type="ECO:0000313" key="7">
    <source>
        <dbReference type="EMBL" id="THF60626.1"/>
    </source>
</evidence>
<dbReference type="InterPro" id="IPR036551">
    <property type="entry name" value="Flavin_trans-like"/>
</dbReference>
<dbReference type="EC" id="6.3.2.5" evidence="3"/>
<dbReference type="NCBIfam" id="TIGR00521">
    <property type="entry name" value="coaBC_dfp"/>
    <property type="match status" value="1"/>
</dbReference>
<dbReference type="RefSeq" id="WP_136385355.1">
    <property type="nucleotide sequence ID" value="NZ_SSOD01000009.1"/>
</dbReference>
<dbReference type="Proteomes" id="UP000307956">
    <property type="component" value="Unassembled WGS sequence"/>
</dbReference>
<comment type="caution">
    <text evidence="3">Lacks conserved residue(s) required for the propagation of feature annotation.</text>
</comment>
<feature type="region of interest" description="Phosphopantothenoylcysteine decarboxylase" evidence="3">
    <location>
        <begin position="1"/>
        <end position="190"/>
    </location>
</feature>
<dbReference type="InterPro" id="IPR035929">
    <property type="entry name" value="CoaB-like_sf"/>
</dbReference>
<dbReference type="OrthoDB" id="9802554at2"/>